<proteinExistence type="predicted"/>
<sequence>MDYFNAPPQHPPYPHQMQPPPHHRPMGRPPNFFEVRPQWGGPDFSHRHPIHEPRHQQPPPPQAPLFPSAASTRPTQNQDPYHWPEQVEAPPPPPPPTWLESDGTKDGDYSALDTNERKQLPAWIREGLEQMEKEKRLREEKEERRKLQEAAERAREEARKAKGKSKFDSDSEEEEVEREPVKRKFEEYPDRRPLTSADKEHLTNEAVKSVLIELLLESTKKLLKNCAENALTTVKTKREPSKVVVNRNTAALAALASLGGSSSEEEDNNDDETSKINDEKNGKSGETKVKDQKADGGYLNESLNKRRSRTRSRSPHETRSRSPKERHRYPSSRDDYDEDLTNRDYRSDHRRFSEGNKSNSSRQRSHQSRD</sequence>
<reference evidence="2" key="1">
    <citation type="submission" date="2022-11" db="UniProtKB">
        <authorList>
            <consortium name="WormBaseParasite"/>
        </authorList>
    </citation>
    <scope>IDENTIFICATION</scope>
</reference>
<accession>A0AC35G4K0</accession>
<protein>
    <submittedName>
        <fullName evidence="2">Uncharacterized protein</fullName>
    </submittedName>
</protein>
<dbReference type="Proteomes" id="UP000887580">
    <property type="component" value="Unplaced"/>
</dbReference>
<evidence type="ECO:0000313" key="1">
    <source>
        <dbReference type="Proteomes" id="UP000887580"/>
    </source>
</evidence>
<dbReference type="WBParaSite" id="PS1159_v2.g23492.t1">
    <property type="protein sequence ID" value="PS1159_v2.g23492.t1"/>
    <property type="gene ID" value="PS1159_v2.g23492"/>
</dbReference>
<evidence type="ECO:0000313" key="2">
    <source>
        <dbReference type="WBParaSite" id="PS1159_v2.g23492.t1"/>
    </source>
</evidence>
<organism evidence="1 2">
    <name type="scientific">Panagrolaimus sp. PS1159</name>
    <dbReference type="NCBI Taxonomy" id="55785"/>
    <lineage>
        <taxon>Eukaryota</taxon>
        <taxon>Metazoa</taxon>
        <taxon>Ecdysozoa</taxon>
        <taxon>Nematoda</taxon>
        <taxon>Chromadorea</taxon>
        <taxon>Rhabditida</taxon>
        <taxon>Tylenchina</taxon>
        <taxon>Panagrolaimomorpha</taxon>
        <taxon>Panagrolaimoidea</taxon>
        <taxon>Panagrolaimidae</taxon>
        <taxon>Panagrolaimus</taxon>
    </lineage>
</organism>
<name>A0AC35G4K0_9BILA</name>